<reference evidence="1 2" key="1">
    <citation type="journal article" date="2016" name="Nat. Commun.">
        <title>Thousands of microbial genomes shed light on interconnected biogeochemical processes in an aquifer system.</title>
        <authorList>
            <person name="Anantharaman K."/>
            <person name="Brown C.T."/>
            <person name="Hug L.A."/>
            <person name="Sharon I."/>
            <person name="Castelle C.J."/>
            <person name="Probst A.J."/>
            <person name="Thomas B.C."/>
            <person name="Singh A."/>
            <person name="Wilkins M.J."/>
            <person name="Karaoz U."/>
            <person name="Brodie E.L."/>
            <person name="Williams K.H."/>
            <person name="Hubbard S.S."/>
            <person name="Banfield J.F."/>
        </authorList>
    </citation>
    <scope>NUCLEOTIDE SEQUENCE [LARGE SCALE GENOMIC DNA]</scope>
</reference>
<comment type="caution">
    <text evidence="1">The sequence shown here is derived from an EMBL/GenBank/DDBJ whole genome shotgun (WGS) entry which is preliminary data.</text>
</comment>
<evidence type="ECO:0000313" key="1">
    <source>
        <dbReference type="EMBL" id="OGJ10631.1"/>
    </source>
</evidence>
<evidence type="ECO:0000313" key="2">
    <source>
        <dbReference type="Proteomes" id="UP000178975"/>
    </source>
</evidence>
<organism evidence="1 2">
    <name type="scientific">Candidatus Nomurabacteria bacterium RIFOXYC2_FULL_36_19</name>
    <dbReference type="NCBI Taxonomy" id="1801806"/>
    <lineage>
        <taxon>Bacteria</taxon>
        <taxon>Candidatus Nomuraibacteriota</taxon>
    </lineage>
</organism>
<name>A0A1F6YW40_9BACT</name>
<dbReference type="AlphaFoldDB" id="A0A1F6YW40"/>
<proteinExistence type="predicted"/>
<dbReference type="Proteomes" id="UP000178975">
    <property type="component" value="Unassembled WGS sequence"/>
</dbReference>
<gene>
    <name evidence="1" type="ORF">A2456_01405</name>
</gene>
<dbReference type="EMBL" id="MFWE01000005">
    <property type="protein sequence ID" value="OGJ10631.1"/>
    <property type="molecule type" value="Genomic_DNA"/>
</dbReference>
<protein>
    <submittedName>
        <fullName evidence="1">Uncharacterized protein</fullName>
    </submittedName>
</protein>
<sequence>MPQAKLVLKILLSLWKNLASNQEKIIGVIFREYQQFSQTQFITDIFVTQEKYMKGSTKQ</sequence>
<accession>A0A1F6YW40</accession>